<dbReference type="EMBL" id="BAIV01000026">
    <property type="protein sequence ID" value="GAE85408.1"/>
    <property type="molecule type" value="Genomic_DNA"/>
</dbReference>
<reference evidence="1 2" key="1">
    <citation type="journal article" date="2014" name="Genome Announc.">
        <title>Draft Genome Sequence of Bacteroides reticulotermitis Strain JCM 10512T, Isolated from the Gut of a Termite.</title>
        <authorList>
            <person name="Yuki M."/>
            <person name="Oshima K."/>
            <person name="Suda W."/>
            <person name="Sakamoto M."/>
            <person name="Iida T."/>
            <person name="Hattori M."/>
            <person name="Ohkuma M."/>
        </authorList>
    </citation>
    <scope>NUCLEOTIDE SEQUENCE [LARGE SCALE GENOMIC DNA]</scope>
    <source>
        <strain evidence="1 2">JCM 10512</strain>
    </source>
</reference>
<dbReference type="STRING" id="1445607.JCM10512_3838"/>
<organism evidence="1 2">
    <name type="scientific">Bacteroides reticulotermitis JCM 10512</name>
    <dbReference type="NCBI Taxonomy" id="1445607"/>
    <lineage>
        <taxon>Bacteria</taxon>
        <taxon>Pseudomonadati</taxon>
        <taxon>Bacteroidota</taxon>
        <taxon>Bacteroidia</taxon>
        <taxon>Bacteroidales</taxon>
        <taxon>Bacteroidaceae</taxon>
        <taxon>Bacteroides</taxon>
    </lineage>
</organism>
<comment type="caution">
    <text evidence="1">The sequence shown here is derived from an EMBL/GenBank/DDBJ whole genome shotgun (WGS) entry which is preliminary data.</text>
</comment>
<dbReference type="Proteomes" id="UP000019131">
    <property type="component" value="Unassembled WGS sequence"/>
</dbReference>
<gene>
    <name evidence="1" type="ORF">JCM10512_3838</name>
</gene>
<protein>
    <submittedName>
        <fullName evidence="1">Uncharacterized protein</fullName>
    </submittedName>
</protein>
<evidence type="ECO:0000313" key="2">
    <source>
        <dbReference type="Proteomes" id="UP000019131"/>
    </source>
</evidence>
<keyword evidence="2" id="KW-1185">Reference proteome</keyword>
<dbReference type="AlphaFoldDB" id="W4UXW5"/>
<sequence length="186" mass="21632">MYSQMPKEVFGYANDGAFMQFQRFERAIKDTVVIVKFDSKGYFRFAGGLEIDEEFVRHKFMDIVYINGDAFFTYNYRNMGNSNNNLVRMYYIASDCSLHQVEVVRADSLYAATLPDNQFVWNGEEIDFTQVPVTSQFYVWNKADIHPLPTVGKVSVVYQLRKTGKTKYTLYPEDINFTKGSFNLSE</sequence>
<name>W4UXW5_9BACE</name>
<accession>W4UXW5</accession>
<evidence type="ECO:0000313" key="1">
    <source>
        <dbReference type="EMBL" id="GAE85408.1"/>
    </source>
</evidence>
<proteinExistence type="predicted"/>